<keyword evidence="3" id="KW-1185">Reference proteome</keyword>
<feature type="non-terminal residue" evidence="2">
    <location>
        <position position="310"/>
    </location>
</feature>
<comment type="caution">
    <text evidence="2">The sequence shown here is derived from an EMBL/GenBank/DDBJ whole genome shotgun (WGS) entry which is preliminary data.</text>
</comment>
<feature type="region of interest" description="Disordered" evidence="1">
    <location>
        <begin position="207"/>
        <end position="230"/>
    </location>
</feature>
<gene>
    <name evidence="2" type="ORF">H4R20_006421</name>
</gene>
<evidence type="ECO:0000313" key="2">
    <source>
        <dbReference type="EMBL" id="KAJ2793821.1"/>
    </source>
</evidence>
<feature type="compositionally biased region" description="Polar residues" evidence="1">
    <location>
        <begin position="15"/>
        <end position="32"/>
    </location>
</feature>
<proteinExistence type="predicted"/>
<feature type="region of interest" description="Disordered" evidence="1">
    <location>
        <begin position="46"/>
        <end position="65"/>
    </location>
</feature>
<feature type="non-terminal residue" evidence="2">
    <location>
        <position position="1"/>
    </location>
</feature>
<feature type="region of interest" description="Disordered" evidence="1">
    <location>
        <begin position="288"/>
        <end position="310"/>
    </location>
</feature>
<reference evidence="2" key="1">
    <citation type="submission" date="2022-07" db="EMBL/GenBank/DDBJ databases">
        <title>Phylogenomic reconstructions and comparative analyses of Kickxellomycotina fungi.</title>
        <authorList>
            <person name="Reynolds N.K."/>
            <person name="Stajich J.E."/>
            <person name="Barry K."/>
            <person name="Grigoriev I.V."/>
            <person name="Crous P."/>
            <person name="Smith M.E."/>
        </authorList>
    </citation>
    <scope>NUCLEOTIDE SEQUENCE</scope>
    <source>
        <strain evidence="2">NRRL 1565</strain>
    </source>
</reference>
<dbReference type="EMBL" id="JANBUO010002754">
    <property type="protein sequence ID" value="KAJ2793821.1"/>
    <property type="molecule type" value="Genomic_DNA"/>
</dbReference>
<feature type="compositionally biased region" description="Polar residues" evidence="1">
    <location>
        <begin position="301"/>
        <end position="310"/>
    </location>
</feature>
<organism evidence="2 3">
    <name type="scientific">Coemansia guatemalensis</name>
    <dbReference type="NCBI Taxonomy" id="2761395"/>
    <lineage>
        <taxon>Eukaryota</taxon>
        <taxon>Fungi</taxon>
        <taxon>Fungi incertae sedis</taxon>
        <taxon>Zoopagomycota</taxon>
        <taxon>Kickxellomycotina</taxon>
        <taxon>Kickxellomycetes</taxon>
        <taxon>Kickxellales</taxon>
        <taxon>Kickxellaceae</taxon>
        <taxon>Coemansia</taxon>
    </lineage>
</organism>
<feature type="region of interest" description="Disordered" evidence="1">
    <location>
        <begin position="1"/>
        <end position="36"/>
    </location>
</feature>
<dbReference type="Proteomes" id="UP001140094">
    <property type="component" value="Unassembled WGS sequence"/>
</dbReference>
<name>A0A9W8HPI4_9FUNG</name>
<evidence type="ECO:0000313" key="3">
    <source>
        <dbReference type="Proteomes" id="UP001140094"/>
    </source>
</evidence>
<protein>
    <submittedName>
        <fullName evidence="2">Uncharacterized protein</fullName>
    </submittedName>
</protein>
<feature type="region of interest" description="Disordered" evidence="1">
    <location>
        <begin position="76"/>
        <end position="98"/>
    </location>
</feature>
<sequence>VGSLDLQINRREPAWTQSSPRRQQPQLLSPASSGIHRRRLIAHAMHRDRKQNESAPPSLAGSATLTTFPMPKQLATDNDEAQQQRMLQRGPWSAESQILQEKASRSASCCEPRQHHTKRTSCAGAEYFDIHPGMRVSGGRRTPLHRRSSMDSICDHGIENAPASEPLVCTKLARLSPSAKQLAVQQHYSSYTGTDEASGCIRCASTSELGSRGGRQPQNDRAPLPPRIVPAPTPQFLRQLGILKLAYMPPHAAAPDADAEVPGHMCKNCSGNDDDDSAVVVSAEATTGIIQQHPHDMSDPMASSNASAAD</sequence>
<accession>A0A9W8HPI4</accession>
<evidence type="ECO:0000256" key="1">
    <source>
        <dbReference type="SAM" id="MobiDB-lite"/>
    </source>
</evidence>
<dbReference type="AlphaFoldDB" id="A0A9W8HPI4"/>